<dbReference type="InterPro" id="IPR029063">
    <property type="entry name" value="SAM-dependent_MTases_sf"/>
</dbReference>
<name>A0A558FS68_HALVO</name>
<protein>
    <submittedName>
        <fullName evidence="3">Class I SAM-dependent methyltransferase</fullName>
    </submittedName>
</protein>
<dbReference type="EMBL" id="VMTR01000300">
    <property type="protein sequence ID" value="TVT88341.1"/>
    <property type="molecule type" value="Genomic_DNA"/>
</dbReference>
<dbReference type="Gene3D" id="2.20.130.10">
    <property type="entry name" value="CAC2371-like domains"/>
    <property type="match status" value="1"/>
</dbReference>
<evidence type="ECO:0000313" key="3">
    <source>
        <dbReference type="EMBL" id="TVT88341.1"/>
    </source>
</evidence>
<dbReference type="Proteomes" id="UP000320212">
    <property type="component" value="Unassembled WGS sequence"/>
</dbReference>
<dbReference type="Pfam" id="PF13649">
    <property type="entry name" value="Methyltransf_25"/>
    <property type="match status" value="1"/>
</dbReference>
<keyword evidence="1 3" id="KW-0808">Transferase</keyword>
<dbReference type="RefSeq" id="WP_144859838.1">
    <property type="nucleotide sequence ID" value="NZ_VMTR01000300.1"/>
</dbReference>
<feature type="domain" description="Methyltransferase" evidence="2">
    <location>
        <begin position="55"/>
        <end position="148"/>
    </location>
</feature>
<dbReference type="CDD" id="cd02440">
    <property type="entry name" value="AdoMet_MTases"/>
    <property type="match status" value="1"/>
</dbReference>
<dbReference type="GO" id="GO:0008168">
    <property type="term" value="F:methyltransferase activity"/>
    <property type="evidence" value="ECO:0007669"/>
    <property type="project" value="UniProtKB-KW"/>
</dbReference>
<dbReference type="SUPFAM" id="SSF53335">
    <property type="entry name" value="S-adenosyl-L-methionine-dependent methyltransferases"/>
    <property type="match status" value="1"/>
</dbReference>
<proteinExistence type="predicted"/>
<evidence type="ECO:0000313" key="4">
    <source>
        <dbReference type="Proteomes" id="UP000320212"/>
    </source>
</evidence>
<dbReference type="GO" id="GO:0032259">
    <property type="term" value="P:methylation"/>
    <property type="evidence" value="ECO:0007669"/>
    <property type="project" value="UniProtKB-KW"/>
</dbReference>
<gene>
    <name evidence="3" type="ORF">FQA18_19000</name>
</gene>
<comment type="caution">
    <text evidence="3">The sequence shown here is derived from an EMBL/GenBank/DDBJ whole genome shotgun (WGS) entry which is preliminary data.</text>
</comment>
<dbReference type="PANTHER" id="PTHR43861">
    <property type="entry name" value="TRANS-ACONITATE 2-METHYLTRANSFERASE-RELATED"/>
    <property type="match status" value="1"/>
</dbReference>
<dbReference type="Gene3D" id="3.40.50.150">
    <property type="entry name" value="Vaccinia Virus protein VP39"/>
    <property type="match status" value="1"/>
</dbReference>
<dbReference type="AlphaFoldDB" id="A0A558FS68"/>
<accession>A0A558FS68</accession>
<evidence type="ECO:0000259" key="2">
    <source>
        <dbReference type="Pfam" id="PF13649"/>
    </source>
</evidence>
<reference evidence="3 4" key="1">
    <citation type="submission" date="2019-07" db="EMBL/GenBank/DDBJ databases">
        <title>Draft genome sequence of Haloferax volcanii SS0101, isolated from salt farm in Samut Sakhon, Thailand.</title>
        <authorList>
            <person name="Wanthongcharoen S."/>
            <person name="Yamprayoonswat W."/>
            <person name="Ruangsuj P."/>
            <person name="Thongpramul N."/>
            <person name="Jumpathong W."/>
            <person name="Sittihan S."/>
            <person name="Kanjanavas P."/>
            <person name="Yasawong M."/>
        </authorList>
    </citation>
    <scope>NUCLEOTIDE SEQUENCE [LARGE SCALE GENOMIC DNA]</scope>
    <source>
        <strain evidence="3 4">SS0101</strain>
    </source>
</reference>
<dbReference type="InterPro" id="IPR041698">
    <property type="entry name" value="Methyltransf_25"/>
</dbReference>
<evidence type="ECO:0000256" key="1">
    <source>
        <dbReference type="ARBA" id="ARBA00022679"/>
    </source>
</evidence>
<sequence>MTLSAVIEDLNQNPYRQRTFYEYPELYDFYHSRVLNRDVQSNLLKRIEPDDANRVLEFGCGTGPLLTRIENEYEEVLGVDSTDKMLALAREKVTKAEVRNADFTEWSAADDGRIFDAAVLMGGMLHLTDDSSLMAFVENVYESLRDGGAFGTFFQPLTDDVENGSRDVQTVESDRFSVERHSITALTSSDGRYTTTYLFHIQDKVEESEAKMGTVFHGRLHDAERLKEVFVNAGFSEVELMIGDGPTTLRAVK</sequence>
<organism evidence="3 4">
    <name type="scientific">Haloferax volcanii</name>
    <name type="common">Halobacterium volcanii</name>
    <dbReference type="NCBI Taxonomy" id="2246"/>
    <lineage>
        <taxon>Archaea</taxon>
        <taxon>Methanobacteriati</taxon>
        <taxon>Methanobacteriota</taxon>
        <taxon>Stenosarchaea group</taxon>
        <taxon>Halobacteria</taxon>
        <taxon>Halobacteriales</taxon>
        <taxon>Haloferacaceae</taxon>
        <taxon>Haloferax</taxon>
    </lineage>
</organism>
<keyword evidence="3" id="KW-0489">Methyltransferase</keyword>